<evidence type="ECO:0000313" key="8">
    <source>
        <dbReference type="EMBL" id="PRW44544.1"/>
    </source>
</evidence>
<dbReference type="InterPro" id="IPR008253">
    <property type="entry name" value="Marvel"/>
</dbReference>
<proteinExistence type="predicted"/>
<dbReference type="EMBL" id="LHPG02000013">
    <property type="protein sequence ID" value="PRW44544.1"/>
    <property type="molecule type" value="Genomic_DNA"/>
</dbReference>
<feature type="compositionally biased region" description="Polar residues" evidence="5">
    <location>
        <begin position="140"/>
        <end position="149"/>
    </location>
</feature>
<dbReference type="AlphaFoldDB" id="A0A2P6TKC5"/>
<feature type="transmembrane region" description="Helical" evidence="6">
    <location>
        <begin position="72"/>
        <end position="92"/>
    </location>
</feature>
<keyword evidence="9" id="KW-1185">Reference proteome</keyword>
<dbReference type="OrthoDB" id="528856at2759"/>
<evidence type="ECO:0000256" key="1">
    <source>
        <dbReference type="ARBA" id="ARBA00004141"/>
    </source>
</evidence>
<sequence>MGLEGAKSGAFIIRFLELITAIVAFSTVVDYDESSRIKFVMFTGITGFVLAFFFMVFYVVGVRAARGTISLVLDLIWTIFWLAAAACASAVLSDGLDTSRMKASVAFSWISFFLWIGSTIISFQDMRGGTTGPPPASGPQIPNSSVSMV</sequence>
<organism evidence="8 9">
    <name type="scientific">Chlorella sorokiniana</name>
    <name type="common">Freshwater green alga</name>
    <dbReference type="NCBI Taxonomy" id="3076"/>
    <lineage>
        <taxon>Eukaryota</taxon>
        <taxon>Viridiplantae</taxon>
        <taxon>Chlorophyta</taxon>
        <taxon>core chlorophytes</taxon>
        <taxon>Trebouxiophyceae</taxon>
        <taxon>Chlorellales</taxon>
        <taxon>Chlorellaceae</taxon>
        <taxon>Chlorella clade</taxon>
        <taxon>Chlorella</taxon>
    </lineage>
</organism>
<evidence type="ECO:0000256" key="3">
    <source>
        <dbReference type="ARBA" id="ARBA00022989"/>
    </source>
</evidence>
<feature type="domain" description="MARVEL" evidence="7">
    <location>
        <begin position="5"/>
        <end position="127"/>
    </location>
</feature>
<reference evidence="8 9" key="1">
    <citation type="journal article" date="2018" name="Plant J.">
        <title>Genome sequences of Chlorella sorokiniana UTEX 1602 and Micractinium conductrix SAG 241.80: implications to maltose excretion by a green alga.</title>
        <authorList>
            <person name="Arriola M.B."/>
            <person name="Velmurugan N."/>
            <person name="Zhang Y."/>
            <person name="Plunkett M.H."/>
            <person name="Hondzo H."/>
            <person name="Barney B.M."/>
        </authorList>
    </citation>
    <scope>NUCLEOTIDE SEQUENCE [LARGE SCALE GENOMIC DNA]</scope>
    <source>
        <strain evidence="9">UTEX 1602</strain>
    </source>
</reference>
<dbReference type="Pfam" id="PF01284">
    <property type="entry name" value="MARVEL"/>
    <property type="match status" value="1"/>
</dbReference>
<evidence type="ECO:0000313" key="9">
    <source>
        <dbReference type="Proteomes" id="UP000239899"/>
    </source>
</evidence>
<evidence type="ECO:0000256" key="5">
    <source>
        <dbReference type="SAM" id="MobiDB-lite"/>
    </source>
</evidence>
<dbReference type="Proteomes" id="UP000239899">
    <property type="component" value="Unassembled WGS sequence"/>
</dbReference>
<evidence type="ECO:0000259" key="7">
    <source>
        <dbReference type="PROSITE" id="PS51225"/>
    </source>
</evidence>
<comment type="caution">
    <text evidence="8">The sequence shown here is derived from an EMBL/GenBank/DDBJ whole genome shotgun (WGS) entry which is preliminary data.</text>
</comment>
<feature type="transmembrane region" description="Helical" evidence="6">
    <location>
        <begin position="37"/>
        <end position="60"/>
    </location>
</feature>
<accession>A0A2P6TKC5</accession>
<feature type="region of interest" description="Disordered" evidence="5">
    <location>
        <begin position="130"/>
        <end position="149"/>
    </location>
</feature>
<feature type="transmembrane region" description="Helical" evidence="6">
    <location>
        <begin position="104"/>
        <end position="123"/>
    </location>
</feature>
<dbReference type="PROSITE" id="PS51225">
    <property type="entry name" value="MARVEL"/>
    <property type="match status" value="1"/>
</dbReference>
<gene>
    <name evidence="8" type="ORF">C2E21_6704</name>
</gene>
<feature type="transmembrane region" description="Helical" evidence="6">
    <location>
        <begin position="12"/>
        <end position="31"/>
    </location>
</feature>
<evidence type="ECO:0000256" key="4">
    <source>
        <dbReference type="ARBA" id="ARBA00023136"/>
    </source>
</evidence>
<evidence type="ECO:0000256" key="2">
    <source>
        <dbReference type="ARBA" id="ARBA00022692"/>
    </source>
</evidence>
<comment type="subcellular location">
    <subcellularLocation>
        <location evidence="1">Membrane</location>
        <topology evidence="1">Multi-pass membrane protein</topology>
    </subcellularLocation>
</comment>
<evidence type="ECO:0000256" key="6">
    <source>
        <dbReference type="SAM" id="Phobius"/>
    </source>
</evidence>
<keyword evidence="3 6" id="KW-1133">Transmembrane helix</keyword>
<keyword evidence="2 6" id="KW-0812">Transmembrane</keyword>
<name>A0A2P6TKC5_CHLSO</name>
<protein>
    <submittedName>
        <fullName evidence="8">MARVEL-like domain</fullName>
    </submittedName>
</protein>
<keyword evidence="4 6" id="KW-0472">Membrane</keyword>
<dbReference type="GO" id="GO:0016020">
    <property type="term" value="C:membrane"/>
    <property type="evidence" value="ECO:0007669"/>
    <property type="project" value="UniProtKB-SubCell"/>
</dbReference>